<sequence>MRELSRLLTLHGIDFDPVDHRIICFPHVLNICSGHVTDEYTVVDFASISEAWVDALDGNKVIDKDAYIEALRRDPIALGRDIIHTVRASSLHREAFTDILKTGNDKGWFIDEGNNPVTLPVVELLHDVRTRWDSVYCMINRLHTLKQALDYFFLAAPHRDIADKQLDDMDWQVLQDMEVVLEIPHSAQQCMSGESFPLLSHAVPSFETFMAQWEQLSLNEPRFAPYIEIGLRHARSYYQRMGETNAYAIAMFVDLTICFTWIELNWEEFEVHEVKRAVLNMMTQLRMTVNTQPDLHQPNELLQPQVPGSSNLQAAFVPTKLATRYNLPTMHVSRSTYLTLYRIAMDYLPIQASAVPCERVFSSSTETMTKRRNRISPILMEALQMLKFFFKKERLNFTRGWVTSQVQMLVDVDDDDILASIVESSLATDAAGLQGVLNDVIYFIGEEEGDELAEVPQLF</sequence>
<dbReference type="GO" id="GO:0046983">
    <property type="term" value="F:protein dimerization activity"/>
    <property type="evidence" value="ECO:0007669"/>
    <property type="project" value="InterPro"/>
</dbReference>
<reference evidence="2 3" key="1">
    <citation type="submission" date="2014-04" db="EMBL/GenBank/DDBJ databases">
        <authorList>
            <consortium name="DOE Joint Genome Institute"/>
            <person name="Kuo A."/>
            <person name="Kohler A."/>
            <person name="Costa M.D."/>
            <person name="Nagy L.G."/>
            <person name="Floudas D."/>
            <person name="Copeland A."/>
            <person name="Barry K.W."/>
            <person name="Cichocki N."/>
            <person name="Veneault-Fourrey C."/>
            <person name="LaButti K."/>
            <person name="Lindquist E.A."/>
            <person name="Lipzen A."/>
            <person name="Lundell T."/>
            <person name="Morin E."/>
            <person name="Murat C."/>
            <person name="Sun H."/>
            <person name="Tunlid A."/>
            <person name="Henrissat B."/>
            <person name="Grigoriev I.V."/>
            <person name="Hibbett D.S."/>
            <person name="Martin F."/>
            <person name="Nordberg H.P."/>
            <person name="Cantor M.N."/>
            <person name="Hua S.X."/>
        </authorList>
    </citation>
    <scope>NUCLEOTIDE SEQUENCE [LARGE SCALE GENOMIC DNA]</scope>
    <source>
        <strain evidence="2 3">441</strain>
    </source>
</reference>
<evidence type="ECO:0000313" key="3">
    <source>
        <dbReference type="Proteomes" id="UP000054018"/>
    </source>
</evidence>
<dbReference type="InterPro" id="IPR052717">
    <property type="entry name" value="Vacuolar_transposase_reg"/>
</dbReference>
<feature type="domain" description="HAT C-terminal dimerisation" evidence="1">
    <location>
        <begin position="334"/>
        <end position="387"/>
    </location>
</feature>
<accession>A0A0C9ZBW3</accession>
<dbReference type="HOGENOM" id="CLU_009123_6_3_1"/>
<dbReference type="GO" id="GO:0006357">
    <property type="term" value="P:regulation of transcription by RNA polymerase II"/>
    <property type="evidence" value="ECO:0007669"/>
    <property type="project" value="TreeGrafter"/>
</dbReference>
<dbReference type="AlphaFoldDB" id="A0A0C9ZBW3"/>
<dbReference type="InterPro" id="IPR012337">
    <property type="entry name" value="RNaseH-like_sf"/>
</dbReference>
<keyword evidence="3" id="KW-1185">Reference proteome</keyword>
<organism evidence="2 3">
    <name type="scientific">Pisolithus microcarpus 441</name>
    <dbReference type="NCBI Taxonomy" id="765257"/>
    <lineage>
        <taxon>Eukaryota</taxon>
        <taxon>Fungi</taxon>
        <taxon>Dikarya</taxon>
        <taxon>Basidiomycota</taxon>
        <taxon>Agaricomycotina</taxon>
        <taxon>Agaricomycetes</taxon>
        <taxon>Agaricomycetidae</taxon>
        <taxon>Boletales</taxon>
        <taxon>Sclerodermatineae</taxon>
        <taxon>Pisolithaceae</taxon>
        <taxon>Pisolithus</taxon>
    </lineage>
</organism>
<proteinExistence type="predicted"/>
<dbReference type="PANTHER" id="PTHR46169:SF17">
    <property type="entry name" value="HAT C-TERMINAL DIMERISATION DOMAIN-CONTAINING PROTEIN"/>
    <property type="match status" value="1"/>
</dbReference>
<reference evidence="3" key="2">
    <citation type="submission" date="2015-01" db="EMBL/GenBank/DDBJ databases">
        <title>Evolutionary Origins and Diversification of the Mycorrhizal Mutualists.</title>
        <authorList>
            <consortium name="DOE Joint Genome Institute"/>
            <consortium name="Mycorrhizal Genomics Consortium"/>
            <person name="Kohler A."/>
            <person name="Kuo A."/>
            <person name="Nagy L.G."/>
            <person name="Floudas D."/>
            <person name="Copeland A."/>
            <person name="Barry K.W."/>
            <person name="Cichocki N."/>
            <person name="Veneault-Fourrey C."/>
            <person name="LaButti K."/>
            <person name="Lindquist E.A."/>
            <person name="Lipzen A."/>
            <person name="Lundell T."/>
            <person name="Morin E."/>
            <person name="Murat C."/>
            <person name="Riley R."/>
            <person name="Ohm R."/>
            <person name="Sun H."/>
            <person name="Tunlid A."/>
            <person name="Henrissat B."/>
            <person name="Grigoriev I.V."/>
            <person name="Hibbett D.S."/>
            <person name="Martin F."/>
        </authorList>
    </citation>
    <scope>NUCLEOTIDE SEQUENCE [LARGE SCALE GENOMIC DNA]</scope>
    <source>
        <strain evidence="3">441</strain>
    </source>
</reference>
<dbReference type="GO" id="GO:0005634">
    <property type="term" value="C:nucleus"/>
    <property type="evidence" value="ECO:0007669"/>
    <property type="project" value="TreeGrafter"/>
</dbReference>
<dbReference type="PANTHER" id="PTHR46169">
    <property type="entry name" value="DNA REPLICATION-RELATED ELEMENT FACTOR, ISOFORM A"/>
    <property type="match status" value="1"/>
</dbReference>
<dbReference type="InterPro" id="IPR008906">
    <property type="entry name" value="HATC_C_dom"/>
</dbReference>
<dbReference type="Proteomes" id="UP000054018">
    <property type="component" value="Unassembled WGS sequence"/>
</dbReference>
<evidence type="ECO:0000313" key="2">
    <source>
        <dbReference type="EMBL" id="KIK17433.1"/>
    </source>
</evidence>
<gene>
    <name evidence="2" type="ORF">PISMIDRAFT_15118</name>
</gene>
<protein>
    <recommendedName>
        <fullName evidence="1">HAT C-terminal dimerisation domain-containing protein</fullName>
    </recommendedName>
</protein>
<dbReference type="OrthoDB" id="2684990at2759"/>
<dbReference type="Pfam" id="PF05699">
    <property type="entry name" value="Dimer_Tnp_hAT"/>
    <property type="match status" value="1"/>
</dbReference>
<name>A0A0C9ZBW3_9AGAM</name>
<dbReference type="SUPFAM" id="SSF53098">
    <property type="entry name" value="Ribonuclease H-like"/>
    <property type="match status" value="1"/>
</dbReference>
<evidence type="ECO:0000259" key="1">
    <source>
        <dbReference type="Pfam" id="PF05699"/>
    </source>
</evidence>
<dbReference type="EMBL" id="KN833828">
    <property type="protein sequence ID" value="KIK17433.1"/>
    <property type="molecule type" value="Genomic_DNA"/>
</dbReference>